<keyword evidence="7" id="KW-0067">ATP-binding</keyword>
<keyword evidence="9" id="KW-0812">Transmembrane</keyword>
<evidence type="ECO:0000256" key="2">
    <source>
        <dbReference type="ARBA" id="ARBA00006557"/>
    </source>
</evidence>
<gene>
    <name evidence="11" type="ORF">J437_LFUL000428</name>
</gene>
<comment type="subcellular location">
    <subcellularLocation>
        <location evidence="1">Golgi apparatus</location>
    </subcellularLocation>
</comment>
<feature type="active site" evidence="6">
    <location>
        <position position="363"/>
    </location>
</feature>
<evidence type="ECO:0000256" key="1">
    <source>
        <dbReference type="ARBA" id="ARBA00004555"/>
    </source>
</evidence>
<protein>
    <recommendedName>
        <fullName evidence="10">FAM20 C-terminal domain-containing protein</fullName>
    </recommendedName>
</protein>
<dbReference type="PANTHER" id="PTHR12450:SF14">
    <property type="entry name" value="GLYCOSAMINOGLYCAN XYLOSYLKINASE"/>
    <property type="match status" value="1"/>
</dbReference>
<dbReference type="InterPro" id="IPR024869">
    <property type="entry name" value="FAM20"/>
</dbReference>
<evidence type="ECO:0000256" key="4">
    <source>
        <dbReference type="ARBA" id="ARBA00023157"/>
    </source>
</evidence>
<keyword evidence="4" id="KW-1015">Disulfide bond</keyword>
<comment type="similarity">
    <text evidence="2">Belongs to the FAM20 family.</text>
</comment>
<sequence>MKECPLINLIMKFRRKYTITSAVVFALIFLSANIYFVQILFEEKQVHTFKNVRTEVTNSSKERTPKPKKPLVKHGTIIAIEKIKYKLSQLSSRYYRRKSSSYSLIKQLQDDLNETVPISINLLQTADEWATPNQLVPNPAPVLGSLLRTLCTSQIRKAENARKGTQLKLLLTFDSGWQGVFKPQWYERNEVLWGPSYGGKDRHNGEVASFHLSLLLGLPRVPITVGRRLHLPLEILPVADQALHNTFSLNGSSTCLHGVCLYCTPKEPVCGKTLDGKNGGPYLEGALSLWLPSKLLPLKRHRSPWQRTYKPGRAAKWEVDKDYCVKIMQDQENQIFREKLLARSRLLDLIDAAIFDFLIGNGDRHHHETFQPFPNSTVLLIDNGKSFGNPYDDHLDILAPLYQCCIIRRKTWERLQILSGGVLGEALEILLRPSHLSPLLTPPHYVALNRRLLHVYATVENCLDKDQTNVILDLI</sequence>
<feature type="transmembrane region" description="Helical" evidence="9">
    <location>
        <begin position="21"/>
        <end position="41"/>
    </location>
</feature>
<reference evidence="11" key="2">
    <citation type="submission" date="2017-10" db="EMBL/GenBank/DDBJ databases">
        <title>Ladona fulva Genome sequencing and assembly.</title>
        <authorList>
            <person name="Murali S."/>
            <person name="Richards S."/>
            <person name="Bandaranaike D."/>
            <person name="Bellair M."/>
            <person name="Blankenburg K."/>
            <person name="Chao H."/>
            <person name="Dinh H."/>
            <person name="Doddapaneni H."/>
            <person name="Dugan-Rocha S."/>
            <person name="Elkadiri S."/>
            <person name="Gnanaolivu R."/>
            <person name="Hernandez B."/>
            <person name="Skinner E."/>
            <person name="Javaid M."/>
            <person name="Lee S."/>
            <person name="Li M."/>
            <person name="Ming W."/>
            <person name="Munidasa M."/>
            <person name="Muniz J."/>
            <person name="Nguyen L."/>
            <person name="Hughes D."/>
            <person name="Osuji N."/>
            <person name="Pu L.-L."/>
            <person name="Puazo M."/>
            <person name="Qu C."/>
            <person name="Quiroz J."/>
            <person name="Raj R."/>
            <person name="Weissenberger G."/>
            <person name="Xin Y."/>
            <person name="Zou X."/>
            <person name="Han Y."/>
            <person name="Worley K."/>
            <person name="Muzny D."/>
            <person name="Gibbs R."/>
        </authorList>
    </citation>
    <scope>NUCLEOTIDE SEQUENCE</scope>
    <source>
        <strain evidence="11">Sampled in the wild</strain>
    </source>
</reference>
<proteinExistence type="inferred from homology"/>
<feature type="binding site" evidence="8">
    <location>
        <position position="201"/>
    </location>
    <ligand>
        <name>Mn(2+)</name>
        <dbReference type="ChEBI" id="CHEBI:29035"/>
    </ligand>
</feature>
<keyword evidence="7" id="KW-0547">Nucleotide-binding</keyword>
<feature type="domain" description="FAM20 C-terminal" evidence="10">
    <location>
        <begin position="250"/>
        <end position="469"/>
    </location>
</feature>
<comment type="caution">
    <text evidence="11">The sequence shown here is derived from an EMBL/GenBank/DDBJ whole genome shotgun (WGS) entry which is preliminary data.</text>
</comment>
<evidence type="ECO:0000256" key="3">
    <source>
        <dbReference type="ARBA" id="ARBA00023034"/>
    </source>
</evidence>
<dbReference type="GO" id="GO:0005794">
    <property type="term" value="C:Golgi apparatus"/>
    <property type="evidence" value="ECO:0007669"/>
    <property type="project" value="UniProtKB-SubCell"/>
</dbReference>
<dbReference type="AlphaFoldDB" id="A0A8K0P184"/>
<dbReference type="EMBL" id="KZ308322">
    <property type="protein sequence ID" value="KAG8227419.1"/>
    <property type="molecule type" value="Genomic_DNA"/>
</dbReference>
<evidence type="ECO:0000256" key="8">
    <source>
        <dbReference type="PIRSR" id="PIRSR624869-3"/>
    </source>
</evidence>
<dbReference type="GO" id="GO:0005524">
    <property type="term" value="F:ATP binding"/>
    <property type="evidence" value="ECO:0007669"/>
    <property type="project" value="UniProtKB-KW"/>
</dbReference>
<dbReference type="InterPro" id="IPR009581">
    <property type="entry name" value="FAM20_C"/>
</dbReference>
<dbReference type="GO" id="GO:0016773">
    <property type="term" value="F:phosphotransferase activity, alcohol group as acceptor"/>
    <property type="evidence" value="ECO:0007669"/>
    <property type="project" value="TreeGrafter"/>
</dbReference>
<organism evidence="11 12">
    <name type="scientific">Ladona fulva</name>
    <name type="common">Scarce chaser dragonfly</name>
    <name type="synonym">Libellula fulva</name>
    <dbReference type="NCBI Taxonomy" id="123851"/>
    <lineage>
        <taxon>Eukaryota</taxon>
        <taxon>Metazoa</taxon>
        <taxon>Ecdysozoa</taxon>
        <taxon>Arthropoda</taxon>
        <taxon>Hexapoda</taxon>
        <taxon>Insecta</taxon>
        <taxon>Pterygota</taxon>
        <taxon>Palaeoptera</taxon>
        <taxon>Odonata</taxon>
        <taxon>Epiprocta</taxon>
        <taxon>Anisoptera</taxon>
        <taxon>Libelluloidea</taxon>
        <taxon>Libellulidae</taxon>
        <taxon>Ladona</taxon>
    </lineage>
</organism>
<reference evidence="11" key="1">
    <citation type="submission" date="2013-04" db="EMBL/GenBank/DDBJ databases">
        <authorList>
            <person name="Qu J."/>
            <person name="Murali S.C."/>
            <person name="Bandaranaike D."/>
            <person name="Bellair M."/>
            <person name="Blankenburg K."/>
            <person name="Chao H."/>
            <person name="Dinh H."/>
            <person name="Doddapaneni H."/>
            <person name="Downs B."/>
            <person name="Dugan-Rocha S."/>
            <person name="Elkadiri S."/>
            <person name="Gnanaolivu R.D."/>
            <person name="Hernandez B."/>
            <person name="Javaid M."/>
            <person name="Jayaseelan J.C."/>
            <person name="Lee S."/>
            <person name="Li M."/>
            <person name="Ming W."/>
            <person name="Munidasa M."/>
            <person name="Muniz J."/>
            <person name="Nguyen L."/>
            <person name="Ongeri F."/>
            <person name="Osuji N."/>
            <person name="Pu L.-L."/>
            <person name="Puazo M."/>
            <person name="Qu C."/>
            <person name="Quiroz J."/>
            <person name="Raj R."/>
            <person name="Weissenberger G."/>
            <person name="Xin Y."/>
            <person name="Zou X."/>
            <person name="Han Y."/>
            <person name="Richards S."/>
            <person name="Worley K."/>
            <person name="Muzny D."/>
            <person name="Gibbs R."/>
        </authorList>
    </citation>
    <scope>NUCLEOTIDE SEQUENCE</scope>
    <source>
        <strain evidence="11">Sampled in the wild</strain>
    </source>
</reference>
<evidence type="ECO:0000313" key="12">
    <source>
        <dbReference type="Proteomes" id="UP000792457"/>
    </source>
</evidence>
<keyword evidence="12" id="KW-1185">Reference proteome</keyword>
<keyword evidence="8" id="KW-0464">Manganese</keyword>
<feature type="binding site" evidence="7">
    <location>
        <begin position="288"/>
        <end position="291"/>
    </location>
    <ligand>
        <name>ATP</name>
        <dbReference type="ChEBI" id="CHEBI:30616"/>
    </ligand>
</feature>
<dbReference type="Proteomes" id="UP000792457">
    <property type="component" value="Unassembled WGS sequence"/>
</dbReference>
<dbReference type="Pfam" id="PF06702">
    <property type="entry name" value="Fam20C"/>
    <property type="match status" value="1"/>
</dbReference>
<keyword evidence="8" id="KW-0479">Metal-binding</keyword>
<feature type="binding site" evidence="7">
    <location>
        <position position="382"/>
    </location>
    <ligand>
        <name>ATP</name>
        <dbReference type="ChEBI" id="CHEBI:30616"/>
    </ligand>
</feature>
<evidence type="ECO:0000256" key="5">
    <source>
        <dbReference type="ARBA" id="ARBA00023180"/>
    </source>
</evidence>
<dbReference type="PANTHER" id="PTHR12450">
    <property type="entry name" value="DENTIN MATRIX PROTEIN 4 PROTEIN FAM20"/>
    <property type="match status" value="1"/>
</dbReference>
<keyword evidence="3" id="KW-0333">Golgi apparatus</keyword>
<evidence type="ECO:0000259" key="10">
    <source>
        <dbReference type="Pfam" id="PF06702"/>
    </source>
</evidence>
<keyword evidence="9" id="KW-1133">Transmembrane helix</keyword>
<evidence type="ECO:0000313" key="11">
    <source>
        <dbReference type="EMBL" id="KAG8227419.1"/>
    </source>
</evidence>
<keyword evidence="9" id="KW-0472">Membrane</keyword>
<accession>A0A8K0P184</accession>
<dbReference type="OrthoDB" id="8583677at2759"/>
<dbReference type="GO" id="GO:0046872">
    <property type="term" value="F:metal ion binding"/>
    <property type="evidence" value="ECO:0007669"/>
    <property type="project" value="UniProtKB-KW"/>
</dbReference>
<feature type="binding site" evidence="8">
    <location>
        <position position="382"/>
    </location>
    <ligand>
        <name>Mn(2+)</name>
        <dbReference type="ChEBI" id="CHEBI:29035"/>
    </ligand>
</feature>
<name>A0A8K0P184_LADFU</name>
<evidence type="ECO:0000256" key="6">
    <source>
        <dbReference type="PIRSR" id="PIRSR624869-1"/>
    </source>
</evidence>
<feature type="binding site" evidence="7">
    <location>
        <position position="166"/>
    </location>
    <ligand>
        <name>ATP</name>
        <dbReference type="ChEBI" id="CHEBI:30616"/>
    </ligand>
</feature>
<feature type="binding site" evidence="7">
    <location>
        <position position="368"/>
    </location>
    <ligand>
        <name>ATP</name>
        <dbReference type="ChEBI" id="CHEBI:30616"/>
    </ligand>
</feature>
<evidence type="ECO:0000256" key="9">
    <source>
        <dbReference type="SAM" id="Phobius"/>
    </source>
</evidence>
<feature type="binding site" evidence="7">
    <location>
        <position position="182"/>
    </location>
    <ligand>
        <name>ATP</name>
        <dbReference type="ChEBI" id="CHEBI:30616"/>
    </ligand>
</feature>
<comment type="cofactor">
    <cofactor evidence="8">
        <name>Mn(2+)</name>
        <dbReference type="ChEBI" id="CHEBI:29035"/>
    </cofactor>
</comment>
<keyword evidence="5" id="KW-0325">Glycoprotein</keyword>
<evidence type="ECO:0000256" key="7">
    <source>
        <dbReference type="PIRSR" id="PIRSR624869-2"/>
    </source>
</evidence>